<dbReference type="EMBL" id="BONC01000024">
    <property type="protein sequence ID" value="GIF57599.1"/>
    <property type="molecule type" value="Genomic_DNA"/>
</dbReference>
<gene>
    <name evidence="2" type="ORF">Air01nite_36940</name>
</gene>
<feature type="transmembrane region" description="Helical" evidence="1">
    <location>
        <begin position="21"/>
        <end position="41"/>
    </location>
</feature>
<proteinExistence type="predicted"/>
<sequence>MSTSQAATPEWQMTPRARRTFVGLIVGALVVILTASAWMTYDSQVREDPGVRACGAFARRAPFSLSESEYRDLQSMFARSSRVSLREHGLRALKAGVVSPGPSLVAVLHPGDGEGAALRAACVAEGALPG</sequence>
<organism evidence="2 3">
    <name type="scientific">Asanoa iriomotensis</name>
    <dbReference type="NCBI Taxonomy" id="234613"/>
    <lineage>
        <taxon>Bacteria</taxon>
        <taxon>Bacillati</taxon>
        <taxon>Actinomycetota</taxon>
        <taxon>Actinomycetes</taxon>
        <taxon>Micromonosporales</taxon>
        <taxon>Micromonosporaceae</taxon>
        <taxon>Asanoa</taxon>
    </lineage>
</organism>
<dbReference type="Proteomes" id="UP000624325">
    <property type="component" value="Unassembled WGS sequence"/>
</dbReference>
<keyword evidence="3" id="KW-1185">Reference proteome</keyword>
<reference evidence="2 3" key="1">
    <citation type="submission" date="2021-01" db="EMBL/GenBank/DDBJ databases">
        <title>Whole genome shotgun sequence of Asanoa iriomotensis NBRC 100142.</title>
        <authorList>
            <person name="Komaki H."/>
            <person name="Tamura T."/>
        </authorList>
    </citation>
    <scope>NUCLEOTIDE SEQUENCE [LARGE SCALE GENOMIC DNA]</scope>
    <source>
        <strain evidence="2 3">NBRC 100142</strain>
    </source>
</reference>
<keyword evidence="1" id="KW-0812">Transmembrane</keyword>
<evidence type="ECO:0000313" key="2">
    <source>
        <dbReference type="EMBL" id="GIF57599.1"/>
    </source>
</evidence>
<evidence type="ECO:0000256" key="1">
    <source>
        <dbReference type="SAM" id="Phobius"/>
    </source>
</evidence>
<keyword evidence="1" id="KW-0472">Membrane</keyword>
<keyword evidence="1" id="KW-1133">Transmembrane helix</keyword>
<name>A0ABQ4C4B0_9ACTN</name>
<dbReference type="RefSeq" id="WP_203703857.1">
    <property type="nucleotide sequence ID" value="NZ_BAAALU010000023.1"/>
</dbReference>
<protein>
    <submittedName>
        <fullName evidence="2">Uncharacterized protein</fullName>
    </submittedName>
</protein>
<evidence type="ECO:0000313" key="3">
    <source>
        <dbReference type="Proteomes" id="UP000624325"/>
    </source>
</evidence>
<comment type="caution">
    <text evidence="2">The sequence shown here is derived from an EMBL/GenBank/DDBJ whole genome shotgun (WGS) entry which is preliminary data.</text>
</comment>
<accession>A0ABQ4C4B0</accession>